<protein>
    <recommendedName>
        <fullName evidence="4">Lipoprotein</fullName>
    </recommendedName>
</protein>
<gene>
    <name evidence="2" type="ORF">SAMN05443572_106485</name>
</gene>
<evidence type="ECO:0008006" key="4">
    <source>
        <dbReference type="Google" id="ProtNLM"/>
    </source>
</evidence>
<sequence length="333" mass="35851">MMRGNLKQAILWTLPAALLSACGGAPQAPASDDAALEQDRAPLVGAPPTPPSGNIADSVEDQGVLPVGGAVAGYPGSQPGYFGYTVQANAGAQLRLEVTHLGSSMYLDTGLFLYGPKDANGSFGVTPLAQDDDSGYGTLSKVELVTVPKTGEYLAVVGFVNAANKQFRLAASCVGGTCLVNPPAPPTGLTLSWLEQPITERLQSVVDQGNGWFENETGSLRRLDYYWTFTGQATLDQAVQAVLAQGRYQVYRSDPAPAVLSLSETSSSMWFQFRPLLPVILETYGNGTEAVQVKRYFREYSTGPNGDTHRILYIMLFPQSYKVIVFEQTWHEL</sequence>
<feature type="signal peptide" evidence="1">
    <location>
        <begin position="1"/>
        <end position="30"/>
    </location>
</feature>
<name>A0ABY1CMF8_MYXFU</name>
<evidence type="ECO:0000313" key="3">
    <source>
        <dbReference type="Proteomes" id="UP000183760"/>
    </source>
</evidence>
<dbReference type="Gene3D" id="2.60.120.380">
    <property type="match status" value="1"/>
</dbReference>
<feature type="chain" id="PRO_5046917757" description="Lipoprotein" evidence="1">
    <location>
        <begin position="31"/>
        <end position="333"/>
    </location>
</feature>
<dbReference type="Proteomes" id="UP000183760">
    <property type="component" value="Unassembled WGS sequence"/>
</dbReference>
<proteinExistence type="predicted"/>
<keyword evidence="1" id="KW-0732">Signal</keyword>
<evidence type="ECO:0000256" key="1">
    <source>
        <dbReference type="SAM" id="SignalP"/>
    </source>
</evidence>
<dbReference type="EMBL" id="FOIB01000006">
    <property type="protein sequence ID" value="SEU23072.1"/>
    <property type="molecule type" value="Genomic_DNA"/>
</dbReference>
<keyword evidence="3" id="KW-1185">Reference proteome</keyword>
<comment type="caution">
    <text evidence="2">The sequence shown here is derived from an EMBL/GenBank/DDBJ whole genome shotgun (WGS) entry which is preliminary data.</text>
</comment>
<reference evidence="2 3" key="1">
    <citation type="submission" date="2016-10" db="EMBL/GenBank/DDBJ databases">
        <authorList>
            <person name="Varghese N."/>
            <person name="Submissions S."/>
        </authorList>
    </citation>
    <scope>NUCLEOTIDE SEQUENCE [LARGE SCALE GENOMIC DNA]</scope>
    <source>
        <strain evidence="2 3">DSM 16525</strain>
    </source>
</reference>
<dbReference type="PROSITE" id="PS51257">
    <property type="entry name" value="PROKAR_LIPOPROTEIN"/>
    <property type="match status" value="1"/>
</dbReference>
<evidence type="ECO:0000313" key="2">
    <source>
        <dbReference type="EMBL" id="SEU23072.1"/>
    </source>
</evidence>
<accession>A0ABY1CMF8</accession>
<organism evidence="2 3">
    <name type="scientific">Myxococcus fulvus</name>
    <dbReference type="NCBI Taxonomy" id="33"/>
    <lineage>
        <taxon>Bacteria</taxon>
        <taxon>Pseudomonadati</taxon>
        <taxon>Myxococcota</taxon>
        <taxon>Myxococcia</taxon>
        <taxon>Myxococcales</taxon>
        <taxon>Cystobacterineae</taxon>
        <taxon>Myxococcaceae</taxon>
        <taxon>Myxococcus</taxon>
    </lineage>
</organism>
<dbReference type="RefSeq" id="WP_245772419.1">
    <property type="nucleotide sequence ID" value="NZ_BJXR01000027.1"/>
</dbReference>